<evidence type="ECO:0000313" key="3">
    <source>
        <dbReference type="Proteomes" id="UP000294419"/>
    </source>
</evidence>
<keyword evidence="1" id="KW-0472">Membrane</keyword>
<keyword evidence="3" id="KW-1185">Reference proteome</keyword>
<keyword evidence="1" id="KW-1133">Transmembrane helix</keyword>
<name>A0A4P6ZFR0_9FLAO</name>
<sequence length="206" mass="23479">MKYKPTPLNIVCVLAIGLAIYFALKPGPEGWGFGITIYLIPVIFVGLLVDFVLQKFLTKYFIIVAIELILLAAIYFVYCWTQRTKTLIIPDKLESQYVVTIYNVEHSAKLPNGWNYEIKIPENGILLTSSSFDDDLGETKMKTYSGINLNSKETELGWGRITNGKFICDGKTHEYQIWIVDSSCCGYSLSEIEDFKLNLQKKFCEK</sequence>
<dbReference type="EMBL" id="CP037954">
    <property type="protein sequence ID" value="QBO58397.1"/>
    <property type="molecule type" value="Genomic_DNA"/>
</dbReference>
<protein>
    <submittedName>
        <fullName evidence="2">Uncharacterized protein</fullName>
    </submittedName>
</protein>
<reference evidence="2 3" key="1">
    <citation type="submission" date="2019-03" db="EMBL/GenBank/DDBJ databases">
        <authorList>
            <person name="Kim H."/>
            <person name="Yu S.-M."/>
        </authorList>
    </citation>
    <scope>NUCLEOTIDE SEQUENCE [LARGE SCALE GENOMIC DNA]</scope>
    <source>
        <strain evidence="2 3">NBC122</strain>
    </source>
</reference>
<evidence type="ECO:0000256" key="1">
    <source>
        <dbReference type="SAM" id="Phobius"/>
    </source>
</evidence>
<feature type="transmembrane region" description="Helical" evidence="1">
    <location>
        <begin position="60"/>
        <end position="78"/>
    </location>
</feature>
<dbReference type="AlphaFoldDB" id="A0A4P6ZFR0"/>
<dbReference type="OrthoDB" id="823386at2"/>
<gene>
    <name evidence="2" type="ORF">NBC122_01582</name>
</gene>
<feature type="transmembrane region" description="Helical" evidence="1">
    <location>
        <begin position="30"/>
        <end position="53"/>
    </location>
</feature>
<evidence type="ECO:0000313" key="2">
    <source>
        <dbReference type="EMBL" id="QBO58397.1"/>
    </source>
</evidence>
<proteinExistence type="predicted"/>
<dbReference type="KEGG" id="csal:NBC122_01582"/>
<accession>A0A4P6ZFR0</accession>
<organism evidence="2 3">
    <name type="scientific">Chryseobacterium salivictor</name>
    <dbReference type="NCBI Taxonomy" id="2547600"/>
    <lineage>
        <taxon>Bacteria</taxon>
        <taxon>Pseudomonadati</taxon>
        <taxon>Bacteroidota</taxon>
        <taxon>Flavobacteriia</taxon>
        <taxon>Flavobacteriales</taxon>
        <taxon>Weeksellaceae</taxon>
        <taxon>Chryseobacterium group</taxon>
        <taxon>Chryseobacterium</taxon>
    </lineage>
</organism>
<keyword evidence="1" id="KW-0812">Transmembrane</keyword>
<dbReference type="Proteomes" id="UP000294419">
    <property type="component" value="Chromosome"/>
</dbReference>
<feature type="transmembrane region" description="Helical" evidence="1">
    <location>
        <begin position="7"/>
        <end position="24"/>
    </location>
</feature>
<dbReference type="RefSeq" id="WP_133439833.1">
    <property type="nucleotide sequence ID" value="NZ_CP037954.1"/>
</dbReference>